<evidence type="ECO:0000313" key="3">
    <source>
        <dbReference type="Proteomes" id="UP001162834"/>
    </source>
</evidence>
<keyword evidence="1" id="KW-0472">Membrane</keyword>
<keyword evidence="1" id="KW-1133">Transmembrane helix</keyword>
<keyword evidence="3" id="KW-1185">Reference proteome</keyword>
<dbReference type="RefSeq" id="WP_259312657.1">
    <property type="nucleotide sequence ID" value="NZ_CP087164.1"/>
</dbReference>
<proteinExistence type="predicted"/>
<feature type="transmembrane region" description="Helical" evidence="1">
    <location>
        <begin position="74"/>
        <end position="94"/>
    </location>
</feature>
<evidence type="ECO:0000313" key="2">
    <source>
        <dbReference type="EMBL" id="UGS38639.1"/>
    </source>
</evidence>
<evidence type="ECO:0000256" key="1">
    <source>
        <dbReference type="SAM" id="Phobius"/>
    </source>
</evidence>
<feature type="transmembrane region" description="Helical" evidence="1">
    <location>
        <begin position="106"/>
        <end position="124"/>
    </location>
</feature>
<name>A0A9E7C3J8_9ACTN</name>
<dbReference type="KEGG" id="sbae:DSM104329_05069"/>
<sequence>MPLLKPNVGRALSAIGALIVVLALFMTWYHIVRPDGSTDDTTGWQTFTNLRFVILAGAIVTIGTALVRQTRPVLIVRTILGIVLAVLILRRIIWPADVSGDVSTEIGVYVAFIGAVLVALGGLVDTGRQVVQVYPGLWRPAAGELGRGKRVLDPGDDSRR</sequence>
<feature type="transmembrane region" description="Helical" evidence="1">
    <location>
        <begin position="12"/>
        <end position="30"/>
    </location>
</feature>
<protein>
    <submittedName>
        <fullName evidence="2">Uncharacterized protein</fullName>
    </submittedName>
</protein>
<organism evidence="2 3">
    <name type="scientific">Capillimicrobium parvum</name>
    <dbReference type="NCBI Taxonomy" id="2884022"/>
    <lineage>
        <taxon>Bacteria</taxon>
        <taxon>Bacillati</taxon>
        <taxon>Actinomycetota</taxon>
        <taxon>Thermoleophilia</taxon>
        <taxon>Solirubrobacterales</taxon>
        <taxon>Capillimicrobiaceae</taxon>
        <taxon>Capillimicrobium</taxon>
    </lineage>
</organism>
<reference evidence="2" key="1">
    <citation type="journal article" date="2022" name="Int. J. Syst. Evol. Microbiol.">
        <title>Pseudomonas aegrilactucae sp. nov. and Pseudomonas morbosilactucae sp. nov., pathogens causing bacterial rot of lettuce in Japan.</title>
        <authorList>
            <person name="Sawada H."/>
            <person name="Fujikawa T."/>
            <person name="Satou M."/>
        </authorList>
    </citation>
    <scope>NUCLEOTIDE SEQUENCE</scope>
    <source>
        <strain evidence="2">0166_1</strain>
    </source>
</reference>
<accession>A0A9E7C3J8</accession>
<gene>
    <name evidence="2" type="ORF">DSM104329_05069</name>
</gene>
<dbReference type="AlphaFoldDB" id="A0A9E7C3J8"/>
<dbReference type="Proteomes" id="UP001162834">
    <property type="component" value="Chromosome"/>
</dbReference>
<feature type="transmembrane region" description="Helical" evidence="1">
    <location>
        <begin position="50"/>
        <end position="67"/>
    </location>
</feature>
<keyword evidence="1" id="KW-0812">Transmembrane</keyword>
<dbReference type="EMBL" id="CP087164">
    <property type="protein sequence ID" value="UGS38639.1"/>
    <property type="molecule type" value="Genomic_DNA"/>
</dbReference>